<feature type="transmembrane region" description="Helical" evidence="1">
    <location>
        <begin position="210"/>
        <end position="230"/>
    </location>
</feature>
<evidence type="ECO:0000256" key="1">
    <source>
        <dbReference type="SAM" id="Phobius"/>
    </source>
</evidence>
<name>A0ABW5JAZ1_9BACT</name>
<evidence type="ECO:0000259" key="2">
    <source>
        <dbReference type="PROSITE" id="PS51468"/>
    </source>
</evidence>
<dbReference type="InterPro" id="IPR031005">
    <property type="entry name" value="Sorted_by_XrtN"/>
</dbReference>
<keyword evidence="1" id="KW-1133">Transmembrane helix</keyword>
<proteinExistence type="predicted"/>
<gene>
    <name evidence="3" type="ORF">ACFSR2_15890</name>
</gene>
<reference evidence="4" key="1">
    <citation type="journal article" date="2019" name="Int. J. Syst. Evol. Microbiol.">
        <title>The Global Catalogue of Microorganisms (GCM) 10K type strain sequencing project: providing services to taxonomists for standard genome sequencing and annotation.</title>
        <authorList>
            <consortium name="The Broad Institute Genomics Platform"/>
            <consortium name="The Broad Institute Genome Sequencing Center for Infectious Disease"/>
            <person name="Wu L."/>
            <person name="Ma J."/>
        </authorList>
    </citation>
    <scope>NUCLEOTIDE SEQUENCE [LARGE SCALE GENOMIC DNA]</scope>
    <source>
        <strain evidence="4">KCTC 52344</strain>
    </source>
</reference>
<keyword evidence="1" id="KW-0812">Transmembrane</keyword>
<feature type="transmembrane region" description="Helical" evidence="1">
    <location>
        <begin position="55"/>
        <end position="74"/>
    </location>
</feature>
<dbReference type="RefSeq" id="WP_340234633.1">
    <property type="nucleotide sequence ID" value="NZ_JBBEWC010000002.1"/>
</dbReference>
<comment type="caution">
    <text evidence="3">The sequence shown here is derived from an EMBL/GenBank/DDBJ whole genome shotgun (WGS) entry which is preliminary data.</text>
</comment>
<dbReference type="EMBL" id="JBHULC010000018">
    <property type="protein sequence ID" value="MFD2522379.1"/>
    <property type="molecule type" value="Genomic_DNA"/>
</dbReference>
<evidence type="ECO:0000313" key="4">
    <source>
        <dbReference type="Proteomes" id="UP001597510"/>
    </source>
</evidence>
<dbReference type="PROSITE" id="PS51468">
    <property type="entry name" value="VIT"/>
    <property type="match status" value="1"/>
</dbReference>
<feature type="transmembrane region" description="Helical" evidence="1">
    <location>
        <begin position="174"/>
        <end position="198"/>
    </location>
</feature>
<keyword evidence="1" id="KW-0472">Membrane</keyword>
<organism evidence="3 4">
    <name type="scientific">Emticicia soli</name>
    <dbReference type="NCBI Taxonomy" id="2027878"/>
    <lineage>
        <taxon>Bacteria</taxon>
        <taxon>Pseudomonadati</taxon>
        <taxon>Bacteroidota</taxon>
        <taxon>Cytophagia</taxon>
        <taxon>Cytophagales</taxon>
        <taxon>Leadbetterellaceae</taxon>
        <taxon>Emticicia</taxon>
    </lineage>
</organism>
<feature type="domain" description="VIT" evidence="2">
    <location>
        <begin position="332"/>
        <end position="464"/>
    </location>
</feature>
<dbReference type="Pfam" id="PF08487">
    <property type="entry name" value="VIT"/>
    <property type="match status" value="1"/>
</dbReference>
<dbReference type="NCBIfam" id="TIGR04477">
    <property type="entry name" value="sorted_by_XrtN"/>
    <property type="match status" value="1"/>
</dbReference>
<protein>
    <submittedName>
        <fullName evidence="3">XrtN system VIT domain-containing protein</fullName>
    </submittedName>
</protein>
<accession>A0ABW5JAZ1</accession>
<dbReference type="InterPro" id="IPR013694">
    <property type="entry name" value="VIT"/>
</dbReference>
<evidence type="ECO:0000313" key="3">
    <source>
        <dbReference type="EMBL" id="MFD2522379.1"/>
    </source>
</evidence>
<keyword evidence="4" id="KW-1185">Reference proteome</keyword>
<feature type="transmembrane region" description="Helical" evidence="1">
    <location>
        <begin position="32"/>
        <end position="49"/>
    </location>
</feature>
<sequence>METIKEQNYRQVAPAKGKSAWHWHDFAPSLEYFWGLLILFVSVSIFITSKNTDALSVAFITQVFAIGYTIILFVTKRMRVFWRQQPEDSLAYRLLLWQIWIVSCFTLNREMRIFQESTDWLSVALVISCLSNILFYWEPKFPKRVKEILYIFLAASTVLWTYFAIYLFPVYPGSIILIAALGLGFHTFVPLFLLIAHIKLLRRAWHSHNNAIFFGTLTPVAFIIFFVIQWNVTQNKIEETYQKSFTAETDEVPNWVVVSQKIENNWISERILKTGLVYQNNDNLLNIMPERRSFEQTQYDPLVILASSFNSKLAVDTDDRIKILEVMHDVRHESQERLWAGDYLTTQSVITQARIYPEYRMAYTEKTLTIANTSINSWRGQEAIYTFYLPEGAVASSLSLWINGKEEKGYLTTKAKADSAYKTIVGVESRDPSVVHWQEGNRLSIRVFPCTFNEARRVKIGITSPLKEHKGELVYENIYFKGPNANDAKETIKIDFSESVNDLSGPWSINSYPIEKQTNYKPYWYLSFKAPELSKKAFSFQGKSYVLSSLAIQKQVFNPAKIYLDINAEWTKAEFDKIYTTFKHKELWVWKDGLIRLNVYNKDKLFYELKDYQFSLFPLYRIHTNSLLITKGTSKAPNLKDLAGSGFAAATKNINTAQGPIQVLSLNETLSPYLKTLKELSVIAVNKADIVEISKGPLYKILPSPTQKSVNIENAGIQINETSATIEKTDAPDHLLRLYAYNHIMKQIGVNYFKADYLSDTLVQEAATANIVTPISSLVVLEKQADYERFDIKKSQDSLGNASLKSSGSVPEPHEWLLIITFTCVVLYFIMKRL</sequence>
<dbReference type="Proteomes" id="UP001597510">
    <property type="component" value="Unassembled WGS sequence"/>
</dbReference>
<feature type="transmembrane region" description="Helical" evidence="1">
    <location>
        <begin position="149"/>
        <end position="168"/>
    </location>
</feature>